<evidence type="ECO:0000256" key="7">
    <source>
        <dbReference type="ARBA" id="ARBA00023136"/>
    </source>
</evidence>
<comment type="caution">
    <text evidence="9">The sequence shown here is derived from an EMBL/GenBank/DDBJ whole genome shotgun (WGS) entry which is preliminary data.</text>
</comment>
<evidence type="ECO:0000313" key="9">
    <source>
        <dbReference type="EMBL" id="OGK53527.1"/>
    </source>
</evidence>
<evidence type="ECO:0000256" key="1">
    <source>
        <dbReference type="ARBA" id="ARBA00022475"/>
    </source>
</evidence>
<evidence type="ECO:0000256" key="5">
    <source>
        <dbReference type="ARBA" id="ARBA00022985"/>
    </source>
</evidence>
<dbReference type="Gene3D" id="3.90.550.10">
    <property type="entry name" value="Spore Coat Polysaccharide Biosynthesis Protein SpsA, Chain A"/>
    <property type="match status" value="1"/>
</dbReference>
<dbReference type="AlphaFoldDB" id="A0A1F7JD51"/>
<accession>A0A1F7JD51</accession>
<reference evidence="9 10" key="1">
    <citation type="journal article" date="2016" name="Nat. Commun.">
        <title>Thousands of microbial genomes shed light on interconnected biogeochemical processes in an aquifer system.</title>
        <authorList>
            <person name="Anantharaman K."/>
            <person name="Brown C.T."/>
            <person name="Hug L.A."/>
            <person name="Sharon I."/>
            <person name="Castelle C.J."/>
            <person name="Probst A.J."/>
            <person name="Thomas B.C."/>
            <person name="Singh A."/>
            <person name="Wilkins M.J."/>
            <person name="Karaoz U."/>
            <person name="Brodie E.L."/>
            <person name="Williams K.H."/>
            <person name="Hubbard S.S."/>
            <person name="Banfield J.F."/>
        </authorList>
    </citation>
    <scope>NUCLEOTIDE SEQUENCE [LARGE SCALE GENOMIC DNA]</scope>
</reference>
<keyword evidence="3" id="KW-0808">Transferase</keyword>
<dbReference type="Proteomes" id="UP000177418">
    <property type="component" value="Unassembled WGS sequence"/>
</dbReference>
<keyword evidence="6" id="KW-1133">Transmembrane helix</keyword>
<feature type="domain" description="Glycosyltransferase 2-like" evidence="8">
    <location>
        <begin position="7"/>
        <end position="167"/>
    </location>
</feature>
<keyword evidence="7" id="KW-0472">Membrane</keyword>
<dbReference type="PANTHER" id="PTHR48090">
    <property type="entry name" value="UNDECAPRENYL-PHOSPHATE 4-DEOXY-4-FORMAMIDO-L-ARABINOSE TRANSFERASE-RELATED"/>
    <property type="match status" value="1"/>
</dbReference>
<organism evidence="9 10">
    <name type="scientific">Candidatus Roizmanbacteria bacterium RIFCSPLOWO2_02_FULL_36_11</name>
    <dbReference type="NCBI Taxonomy" id="1802071"/>
    <lineage>
        <taxon>Bacteria</taxon>
        <taxon>Candidatus Roizmaniibacteriota</taxon>
    </lineage>
</organism>
<keyword evidence="2" id="KW-0328">Glycosyltransferase</keyword>
<dbReference type="PANTHER" id="PTHR48090:SF3">
    <property type="entry name" value="UNDECAPRENYL-PHOSPHATE 4-DEOXY-4-FORMAMIDO-L-ARABINOSE TRANSFERASE"/>
    <property type="match status" value="1"/>
</dbReference>
<evidence type="ECO:0000256" key="4">
    <source>
        <dbReference type="ARBA" id="ARBA00022692"/>
    </source>
</evidence>
<keyword evidence="5" id="KW-0448">Lipopolysaccharide biosynthesis</keyword>
<dbReference type="EMBL" id="MGAV01000018">
    <property type="protein sequence ID" value="OGK53527.1"/>
    <property type="molecule type" value="Genomic_DNA"/>
</dbReference>
<proteinExistence type="predicted"/>
<keyword evidence="4" id="KW-0812">Transmembrane</keyword>
<gene>
    <name evidence="9" type="ORF">A3H78_04865</name>
</gene>
<evidence type="ECO:0000259" key="8">
    <source>
        <dbReference type="Pfam" id="PF00535"/>
    </source>
</evidence>
<evidence type="ECO:0000313" key="10">
    <source>
        <dbReference type="Proteomes" id="UP000177418"/>
    </source>
</evidence>
<dbReference type="SUPFAM" id="SSF53448">
    <property type="entry name" value="Nucleotide-diphospho-sugar transferases"/>
    <property type="match status" value="1"/>
</dbReference>
<dbReference type="InterPro" id="IPR050256">
    <property type="entry name" value="Glycosyltransferase_2"/>
</dbReference>
<protein>
    <recommendedName>
        <fullName evidence="8">Glycosyltransferase 2-like domain-containing protein</fullName>
    </recommendedName>
</protein>
<dbReference type="InterPro" id="IPR001173">
    <property type="entry name" value="Glyco_trans_2-like"/>
</dbReference>
<name>A0A1F7JD51_9BACT</name>
<evidence type="ECO:0000256" key="6">
    <source>
        <dbReference type="ARBA" id="ARBA00022989"/>
    </source>
</evidence>
<evidence type="ECO:0000256" key="2">
    <source>
        <dbReference type="ARBA" id="ARBA00022676"/>
    </source>
</evidence>
<dbReference type="Pfam" id="PF00535">
    <property type="entry name" value="Glycos_transf_2"/>
    <property type="match status" value="1"/>
</dbReference>
<dbReference type="GO" id="GO:0099621">
    <property type="term" value="F:undecaprenyl-phosphate 4-deoxy-4-formamido-L-arabinose transferase activity"/>
    <property type="evidence" value="ECO:0007669"/>
    <property type="project" value="TreeGrafter"/>
</dbReference>
<dbReference type="InterPro" id="IPR029044">
    <property type="entry name" value="Nucleotide-diphossugar_trans"/>
</dbReference>
<evidence type="ECO:0000256" key="3">
    <source>
        <dbReference type="ARBA" id="ARBA00022679"/>
    </source>
</evidence>
<dbReference type="GO" id="GO:0005886">
    <property type="term" value="C:plasma membrane"/>
    <property type="evidence" value="ECO:0007669"/>
    <property type="project" value="TreeGrafter"/>
</dbReference>
<keyword evidence="1" id="KW-1003">Cell membrane</keyword>
<sequence length="235" mass="27529">MTKPEYSIIFPVLNQADHIEKVTLGYREILKHHNYSYELIAVVNDTVDNSFEILKKLTKKYPEIRTYELQGRGFGLGILYGLQKSNGKYLCYLNCARISAEQLFKSLEVFNKDKSLVIHNVRIDRENWSRSFGSMLYNSICKLIFQIPNHDINGNPKVFSRDVFKKLNLKFTDSMIDLEFLEKAKNSNIKIIEIPLDKYERHGGKSTTSVWTIFRLLKELSLYFIKTRFKSNHSL</sequence>
<dbReference type="GO" id="GO:0009103">
    <property type="term" value="P:lipopolysaccharide biosynthetic process"/>
    <property type="evidence" value="ECO:0007669"/>
    <property type="project" value="UniProtKB-KW"/>
</dbReference>